<dbReference type="RefSeq" id="WP_092023732.1">
    <property type="nucleotide sequence ID" value="NZ_FOUE01000004.1"/>
</dbReference>
<keyword evidence="2" id="KW-1185">Reference proteome</keyword>
<dbReference type="AlphaFoldDB" id="A0A1I4RMZ1"/>
<protein>
    <submittedName>
        <fullName evidence="1">PEP-CTERM protein-sorting domain-containing protein</fullName>
    </submittedName>
</protein>
<sequence>MVRVTLCILLAVAGAESSATPINYFFEGETRNILVSGENYAPDLPLVRSDGTVIASGHTKMTGYITLDPDAWRDGAGGSGLGQVLSWGFSTEGLDYQGGGGEFHTLLFNDSAFEYLDEAPHGGYGPDVVSLIFNFNSTPFDQGANDLPVSNFSGGSFSTGIDLAWVNDQQIMQGIEGTITKLWRAEPTPVPTPSTPILMATGLLILGLRKTTKSA</sequence>
<dbReference type="OrthoDB" id="6368742at2"/>
<accession>A0A1I4RMZ1</accession>
<name>A0A1I4RMZ1_9GAMM</name>
<proteinExistence type="predicted"/>
<dbReference type="Proteomes" id="UP000198519">
    <property type="component" value="Unassembled WGS sequence"/>
</dbReference>
<dbReference type="EMBL" id="FOUE01000004">
    <property type="protein sequence ID" value="SFM53607.1"/>
    <property type="molecule type" value="Genomic_DNA"/>
</dbReference>
<evidence type="ECO:0000313" key="2">
    <source>
        <dbReference type="Proteomes" id="UP000198519"/>
    </source>
</evidence>
<organism evidence="1 2">
    <name type="scientific">Marinobacter zhejiangensis</name>
    <dbReference type="NCBI Taxonomy" id="488535"/>
    <lineage>
        <taxon>Bacteria</taxon>
        <taxon>Pseudomonadati</taxon>
        <taxon>Pseudomonadota</taxon>
        <taxon>Gammaproteobacteria</taxon>
        <taxon>Pseudomonadales</taxon>
        <taxon>Marinobacteraceae</taxon>
        <taxon>Marinobacter</taxon>
    </lineage>
</organism>
<gene>
    <name evidence="1" type="ORF">SAMN04487963_2854</name>
</gene>
<reference evidence="2" key="1">
    <citation type="submission" date="2016-10" db="EMBL/GenBank/DDBJ databases">
        <authorList>
            <person name="Varghese N."/>
            <person name="Submissions S."/>
        </authorList>
    </citation>
    <scope>NUCLEOTIDE SEQUENCE [LARGE SCALE GENOMIC DNA]</scope>
    <source>
        <strain evidence="2">CGMCC 1.7061</strain>
    </source>
</reference>
<evidence type="ECO:0000313" key="1">
    <source>
        <dbReference type="EMBL" id="SFM53607.1"/>
    </source>
</evidence>